<dbReference type="Gene3D" id="3.40.430.10">
    <property type="entry name" value="Dihydrofolate Reductase, subunit A"/>
    <property type="match status" value="1"/>
</dbReference>
<proteinExistence type="inferred from homology"/>
<evidence type="ECO:0000256" key="1">
    <source>
        <dbReference type="ARBA" id="ARBA00002151"/>
    </source>
</evidence>
<evidence type="ECO:0000256" key="11">
    <source>
        <dbReference type="ARBA" id="ARBA00023268"/>
    </source>
</evidence>
<evidence type="ECO:0000256" key="7">
    <source>
        <dbReference type="ARBA" id="ARBA00022723"/>
    </source>
</evidence>
<keyword evidence="15" id="KW-1185">Reference proteome</keyword>
<evidence type="ECO:0000256" key="8">
    <source>
        <dbReference type="ARBA" id="ARBA00022833"/>
    </source>
</evidence>
<sequence length="353" mass="39471">MIQSKANITSHFSADDIRFMQRALDLAAYGRGRVSPNPMVGCVITHNAKIIGEGWHRKYGEAHAEVNAINSVADKSLLPESTCYVTLEPCAHHGKTPPCADLLISMKVKRVVIAVVDSNPLVGGQGIDRMKAAGIQVETGCLQSEAWEQNIRFFTLIEKNRPYVILKWAQTRDGYIARQNYDSKWISNTYSRSLVHQWRAEEDAILVGPGTALYDNPNLNVRSWVGANPIRIVIDRKLRLDNALQLFDGSIPTLIYNCQKTGNKENIEWIKLDEEQFLESLLQDLGERRIQSVIVEGGAAVLNAFINADLWDEARVFTSAMNFGTGIEAPRFSGQPIAESNITGDELKVYRNR</sequence>
<dbReference type="PIRSF" id="PIRSF006769">
    <property type="entry name" value="RibD"/>
    <property type="match status" value="1"/>
</dbReference>
<comment type="similarity">
    <text evidence="4 12">In the N-terminal section; belongs to the cytidine and deoxycytidylate deaminase family.</text>
</comment>
<feature type="domain" description="CMP/dCMP-type deaminase" evidence="13">
    <location>
        <begin position="14"/>
        <end position="138"/>
    </location>
</feature>
<accession>A0ABQ3I9R5</accession>
<gene>
    <name evidence="14" type="primary">ribD</name>
    <name evidence="14" type="ORF">GCM10011340_34360</name>
</gene>
<dbReference type="Gene3D" id="3.40.140.10">
    <property type="entry name" value="Cytidine Deaminase, domain 2"/>
    <property type="match status" value="1"/>
</dbReference>
<dbReference type="InterPro" id="IPR002734">
    <property type="entry name" value="RibDG_C"/>
</dbReference>
<keyword evidence="7 12" id="KW-0479">Metal-binding</keyword>
<dbReference type="InterPro" id="IPR024072">
    <property type="entry name" value="DHFR-like_dom_sf"/>
</dbReference>
<organism evidence="14 15">
    <name type="scientific">Roseivirga thermotolerans</name>
    <dbReference type="NCBI Taxonomy" id="1758176"/>
    <lineage>
        <taxon>Bacteria</taxon>
        <taxon>Pseudomonadati</taxon>
        <taxon>Bacteroidota</taxon>
        <taxon>Cytophagia</taxon>
        <taxon>Cytophagales</taxon>
        <taxon>Roseivirgaceae</taxon>
        <taxon>Roseivirga</taxon>
    </lineage>
</organism>
<comment type="function">
    <text evidence="1 12">Converts 2,5-diamino-6-(ribosylamino)-4(3h)-pyrimidinone 5'-phosphate into 5-amino-6-(ribosylamino)-2,4(1h,3h)-pyrimidinedione 5'-phosphate.</text>
</comment>
<evidence type="ECO:0000256" key="3">
    <source>
        <dbReference type="ARBA" id="ARBA00004910"/>
    </source>
</evidence>
<dbReference type="EC" id="3.5.4.26" evidence="12"/>
<reference evidence="15" key="1">
    <citation type="journal article" date="2019" name="Int. J. Syst. Evol. Microbiol.">
        <title>The Global Catalogue of Microorganisms (GCM) 10K type strain sequencing project: providing services to taxonomists for standard genome sequencing and annotation.</title>
        <authorList>
            <consortium name="The Broad Institute Genomics Platform"/>
            <consortium name="The Broad Institute Genome Sequencing Center for Infectious Disease"/>
            <person name="Wu L."/>
            <person name="Ma J."/>
        </authorList>
    </citation>
    <scope>NUCLEOTIDE SEQUENCE [LARGE SCALE GENOMIC DNA]</scope>
    <source>
        <strain evidence="15">CGMCC 1.15111</strain>
    </source>
</reference>
<evidence type="ECO:0000256" key="9">
    <source>
        <dbReference type="ARBA" id="ARBA00022857"/>
    </source>
</evidence>
<comment type="caution">
    <text evidence="14">The sequence shown here is derived from an EMBL/GenBank/DDBJ whole genome shotgun (WGS) entry which is preliminary data.</text>
</comment>
<dbReference type="InterPro" id="IPR002125">
    <property type="entry name" value="CMP_dCMP_dom"/>
</dbReference>
<comment type="pathway">
    <text evidence="3 12">Cofactor biosynthesis; riboflavin biosynthesis; 5-amino-6-(D-ribitylamino)uracil from GTP: step 3/4.</text>
</comment>
<comment type="catalytic activity">
    <reaction evidence="12">
        <text>5-amino-6-(5-phospho-D-ribitylamino)uracil + NADP(+) = 5-amino-6-(5-phospho-D-ribosylamino)uracil + NADPH + H(+)</text>
        <dbReference type="Rhea" id="RHEA:17845"/>
        <dbReference type="ChEBI" id="CHEBI:15378"/>
        <dbReference type="ChEBI" id="CHEBI:57783"/>
        <dbReference type="ChEBI" id="CHEBI:58349"/>
        <dbReference type="ChEBI" id="CHEBI:58421"/>
        <dbReference type="ChEBI" id="CHEBI:58453"/>
        <dbReference type="EC" id="1.1.1.193"/>
    </reaction>
</comment>
<dbReference type="PROSITE" id="PS51747">
    <property type="entry name" value="CYT_DCMP_DEAMINASES_2"/>
    <property type="match status" value="1"/>
</dbReference>
<dbReference type="RefSeq" id="WP_189631539.1">
    <property type="nucleotide sequence ID" value="NZ_BNAG01000005.1"/>
</dbReference>
<comment type="similarity">
    <text evidence="5 12">In the C-terminal section; belongs to the HTP reductase family.</text>
</comment>
<evidence type="ECO:0000256" key="2">
    <source>
        <dbReference type="ARBA" id="ARBA00004882"/>
    </source>
</evidence>
<dbReference type="InterPro" id="IPR050765">
    <property type="entry name" value="Riboflavin_Biosynth_HTPR"/>
</dbReference>
<dbReference type="Pfam" id="PF01872">
    <property type="entry name" value="RibD_C"/>
    <property type="match status" value="1"/>
</dbReference>
<evidence type="ECO:0000313" key="14">
    <source>
        <dbReference type="EMBL" id="GHE74750.1"/>
    </source>
</evidence>
<keyword evidence="12" id="KW-0378">Hydrolase</keyword>
<evidence type="ECO:0000256" key="5">
    <source>
        <dbReference type="ARBA" id="ARBA00007417"/>
    </source>
</evidence>
<dbReference type="Proteomes" id="UP000658258">
    <property type="component" value="Unassembled WGS sequence"/>
</dbReference>
<dbReference type="NCBIfam" id="TIGR00326">
    <property type="entry name" value="eubact_ribD"/>
    <property type="match status" value="1"/>
</dbReference>
<keyword evidence="6 12" id="KW-0686">Riboflavin biosynthesis</keyword>
<dbReference type="SUPFAM" id="SSF53927">
    <property type="entry name" value="Cytidine deaminase-like"/>
    <property type="match status" value="1"/>
</dbReference>
<dbReference type="PANTHER" id="PTHR38011">
    <property type="entry name" value="DIHYDROFOLATE REDUCTASE FAMILY PROTEIN (AFU_ORTHOLOGUE AFUA_8G06820)"/>
    <property type="match status" value="1"/>
</dbReference>
<evidence type="ECO:0000259" key="13">
    <source>
        <dbReference type="PROSITE" id="PS51747"/>
    </source>
</evidence>
<evidence type="ECO:0000256" key="10">
    <source>
        <dbReference type="ARBA" id="ARBA00023002"/>
    </source>
</evidence>
<dbReference type="PANTHER" id="PTHR38011:SF7">
    <property type="entry name" value="2,5-DIAMINO-6-RIBOSYLAMINO-4(3H)-PYRIMIDINONE 5'-PHOSPHATE REDUCTASE"/>
    <property type="match status" value="1"/>
</dbReference>
<dbReference type="InterPro" id="IPR016192">
    <property type="entry name" value="APOBEC/CMP_deaminase_Zn-bd"/>
</dbReference>
<dbReference type="CDD" id="cd01284">
    <property type="entry name" value="Riboflavin_deaminase-reductase"/>
    <property type="match status" value="1"/>
</dbReference>
<evidence type="ECO:0000313" key="15">
    <source>
        <dbReference type="Proteomes" id="UP000658258"/>
    </source>
</evidence>
<evidence type="ECO:0000256" key="12">
    <source>
        <dbReference type="PIRNR" id="PIRNR006769"/>
    </source>
</evidence>
<dbReference type="SUPFAM" id="SSF53597">
    <property type="entry name" value="Dihydrofolate reductase-like"/>
    <property type="match status" value="1"/>
</dbReference>
<keyword evidence="8 12" id="KW-0862">Zinc</keyword>
<comment type="pathway">
    <text evidence="2 12">Cofactor biosynthesis; riboflavin biosynthesis; 5-amino-6-(D-ribitylamino)uracil from GTP: step 2/4.</text>
</comment>
<protein>
    <recommendedName>
        <fullName evidence="12">Riboflavin biosynthesis protein RibD</fullName>
    </recommendedName>
    <domain>
        <recommendedName>
            <fullName evidence="12">Diaminohydroxyphosphoribosylaminopyrimidine deaminase</fullName>
            <shortName evidence="12">DRAP deaminase</shortName>
            <ecNumber evidence="12">3.5.4.26</ecNumber>
        </recommendedName>
        <alternativeName>
            <fullName evidence="12">Riboflavin-specific deaminase</fullName>
        </alternativeName>
    </domain>
    <domain>
        <recommendedName>
            <fullName evidence="12">5-amino-6-(5-phosphoribosylamino)uracil reductase</fullName>
            <ecNumber evidence="12">1.1.1.193</ecNumber>
        </recommendedName>
        <alternativeName>
            <fullName evidence="12">HTP reductase</fullName>
        </alternativeName>
    </domain>
</protein>
<dbReference type="Pfam" id="PF00383">
    <property type="entry name" value="dCMP_cyt_deam_1"/>
    <property type="match status" value="1"/>
</dbReference>
<keyword evidence="9 12" id="KW-0521">NADP</keyword>
<dbReference type="PROSITE" id="PS00903">
    <property type="entry name" value="CYT_DCMP_DEAMINASES_1"/>
    <property type="match status" value="1"/>
</dbReference>
<comment type="catalytic activity">
    <reaction evidence="12">
        <text>2,5-diamino-6-hydroxy-4-(5-phosphoribosylamino)-pyrimidine + H2O + H(+) = 5-amino-6-(5-phospho-D-ribosylamino)uracil + NH4(+)</text>
        <dbReference type="Rhea" id="RHEA:21868"/>
        <dbReference type="ChEBI" id="CHEBI:15377"/>
        <dbReference type="ChEBI" id="CHEBI:15378"/>
        <dbReference type="ChEBI" id="CHEBI:28938"/>
        <dbReference type="ChEBI" id="CHEBI:58453"/>
        <dbReference type="ChEBI" id="CHEBI:58614"/>
        <dbReference type="EC" id="3.5.4.26"/>
    </reaction>
</comment>
<evidence type="ECO:0000256" key="6">
    <source>
        <dbReference type="ARBA" id="ARBA00022619"/>
    </source>
</evidence>
<name>A0ABQ3I9R5_9BACT</name>
<keyword evidence="10 12" id="KW-0560">Oxidoreductase</keyword>
<evidence type="ECO:0000256" key="4">
    <source>
        <dbReference type="ARBA" id="ARBA00005259"/>
    </source>
</evidence>
<dbReference type="InterPro" id="IPR016193">
    <property type="entry name" value="Cytidine_deaminase-like"/>
</dbReference>
<dbReference type="EC" id="1.1.1.193" evidence="12"/>
<dbReference type="EMBL" id="BNAG01000005">
    <property type="protein sequence ID" value="GHE74750.1"/>
    <property type="molecule type" value="Genomic_DNA"/>
</dbReference>
<dbReference type="InterPro" id="IPR004794">
    <property type="entry name" value="Eubact_RibD"/>
</dbReference>
<comment type="cofactor">
    <cofactor evidence="12">
        <name>Zn(2+)</name>
        <dbReference type="ChEBI" id="CHEBI:29105"/>
    </cofactor>
    <text evidence="12">Binds 1 zinc ion.</text>
</comment>
<keyword evidence="11" id="KW-0511">Multifunctional enzyme</keyword>